<feature type="compositionally biased region" description="Polar residues" evidence="1">
    <location>
        <begin position="179"/>
        <end position="190"/>
    </location>
</feature>
<dbReference type="Proteomes" id="UP000324629">
    <property type="component" value="Unassembled WGS sequence"/>
</dbReference>
<evidence type="ECO:0000256" key="1">
    <source>
        <dbReference type="SAM" id="MobiDB-lite"/>
    </source>
</evidence>
<organism evidence="2 3">
    <name type="scientific">Paragonimus westermani</name>
    <dbReference type="NCBI Taxonomy" id="34504"/>
    <lineage>
        <taxon>Eukaryota</taxon>
        <taxon>Metazoa</taxon>
        <taxon>Spiralia</taxon>
        <taxon>Lophotrochozoa</taxon>
        <taxon>Platyhelminthes</taxon>
        <taxon>Trematoda</taxon>
        <taxon>Digenea</taxon>
        <taxon>Plagiorchiida</taxon>
        <taxon>Troglotremata</taxon>
        <taxon>Troglotrematidae</taxon>
        <taxon>Paragonimus</taxon>
    </lineage>
</organism>
<name>A0A5J4P2Z1_9TREM</name>
<evidence type="ECO:0000313" key="2">
    <source>
        <dbReference type="EMBL" id="KAA3682089.1"/>
    </source>
</evidence>
<dbReference type="EMBL" id="QNGE01000073">
    <property type="protein sequence ID" value="KAA3682089.1"/>
    <property type="molecule type" value="Genomic_DNA"/>
</dbReference>
<keyword evidence="3" id="KW-1185">Reference proteome</keyword>
<reference evidence="2 3" key="1">
    <citation type="journal article" date="2019" name="Gigascience">
        <title>Whole-genome sequence of the oriental lung fluke Paragonimus westermani.</title>
        <authorList>
            <person name="Oey H."/>
            <person name="Zakrzewski M."/>
            <person name="Narain K."/>
            <person name="Devi K.R."/>
            <person name="Agatsuma T."/>
            <person name="Nawaratna S."/>
            <person name="Gobert G.N."/>
            <person name="Jones M.K."/>
            <person name="Ragan M.A."/>
            <person name="McManus D.P."/>
            <person name="Krause L."/>
        </authorList>
    </citation>
    <scope>NUCLEOTIDE SEQUENCE [LARGE SCALE GENOMIC DNA]</scope>
    <source>
        <strain evidence="2 3">IND2009</strain>
    </source>
</reference>
<proteinExistence type="predicted"/>
<evidence type="ECO:0000313" key="3">
    <source>
        <dbReference type="Proteomes" id="UP000324629"/>
    </source>
</evidence>
<feature type="region of interest" description="Disordered" evidence="1">
    <location>
        <begin position="342"/>
        <end position="373"/>
    </location>
</feature>
<feature type="compositionally biased region" description="Basic and acidic residues" evidence="1">
    <location>
        <begin position="432"/>
        <end position="449"/>
    </location>
</feature>
<feature type="region of interest" description="Disordered" evidence="1">
    <location>
        <begin position="161"/>
        <end position="190"/>
    </location>
</feature>
<feature type="region of interest" description="Disordered" evidence="1">
    <location>
        <begin position="430"/>
        <end position="470"/>
    </location>
</feature>
<gene>
    <name evidence="2" type="ORF">DEA37_0006000</name>
</gene>
<feature type="compositionally biased region" description="Basic and acidic residues" evidence="1">
    <location>
        <begin position="53"/>
        <end position="71"/>
    </location>
</feature>
<feature type="region of interest" description="Disordered" evidence="1">
    <location>
        <begin position="214"/>
        <end position="256"/>
    </location>
</feature>
<comment type="caution">
    <text evidence="2">The sequence shown here is derived from an EMBL/GenBank/DDBJ whole genome shotgun (WGS) entry which is preliminary data.</text>
</comment>
<feature type="region of interest" description="Disordered" evidence="1">
    <location>
        <begin position="93"/>
        <end position="112"/>
    </location>
</feature>
<sequence length="544" mass="61321">MACFPSMDVRQLNADMSQWHLVLCDEKLIKTNQSINALYEEKQQKNRRINNKRTAESVHDKNSSEAFSDRKKQTDTVAVLEYLNRLRDHMLQTYGDALPPKPSQRDDEHSKKDVDHNADLQHLISLSDRPAIQLSVPSSVSSASDIPIKRNYSELLPTAFPSQRSAQPSDDPLLAHPTTPDSLQNMARVSSPSTGCCIRGTCIPVQSTCLTSSLPPASTCAPTLRSQSRSRHTSSRRSSHSVLDDNRWSHQRSRSRPVALVDASVNCLRNPAGVVDPLNHLVDSIHQLSLSEVTARQTTVPHHFTQTISAQPTTAFDQNLVPNTPNHNLQFDGFQKEISSKMHSDPELRNHTQQTNHEEEVSTTQKGKTSFHAPAQGDLKSITENQPNKFEHGGSKFVRNVTLNPNEVLSIPATHKDGVLDHVRIHIPRQILPERDHRADSSDSNRTKTDTLSPQAQQQQQQQQQQSQISPAPFRSVIARRANLPAVPSTPEEWKKVENRFDQLQREKTMLESKLCRLPVVAEEVSRYFIDGYQVNDVYFTVWM</sequence>
<feature type="compositionally biased region" description="Basic and acidic residues" evidence="1">
    <location>
        <begin position="342"/>
        <end position="360"/>
    </location>
</feature>
<feature type="compositionally biased region" description="Low complexity" evidence="1">
    <location>
        <begin position="455"/>
        <end position="468"/>
    </location>
</feature>
<accession>A0A5J4P2Z1</accession>
<feature type="compositionally biased region" description="Basic residues" evidence="1">
    <location>
        <begin position="228"/>
        <end position="239"/>
    </location>
</feature>
<protein>
    <submittedName>
        <fullName evidence="2">Uncharacterized protein</fullName>
    </submittedName>
</protein>
<feature type="region of interest" description="Disordered" evidence="1">
    <location>
        <begin position="43"/>
        <end position="71"/>
    </location>
</feature>
<dbReference type="AlphaFoldDB" id="A0A5J4P2Z1"/>
<feature type="compositionally biased region" description="Basic and acidic residues" evidence="1">
    <location>
        <begin position="103"/>
        <end position="112"/>
    </location>
</feature>